<feature type="compositionally biased region" description="Polar residues" evidence="1">
    <location>
        <begin position="462"/>
        <end position="472"/>
    </location>
</feature>
<feature type="compositionally biased region" description="Polar residues" evidence="1">
    <location>
        <begin position="615"/>
        <end position="624"/>
    </location>
</feature>
<dbReference type="GeneID" id="83200370"/>
<feature type="compositionally biased region" description="Polar residues" evidence="1">
    <location>
        <begin position="178"/>
        <end position="192"/>
    </location>
</feature>
<feature type="region of interest" description="Disordered" evidence="1">
    <location>
        <begin position="525"/>
        <end position="624"/>
    </location>
</feature>
<feature type="compositionally biased region" description="Basic and acidic residues" evidence="1">
    <location>
        <begin position="196"/>
        <end position="216"/>
    </location>
</feature>
<comment type="caution">
    <text evidence="2">The sequence shown here is derived from an EMBL/GenBank/DDBJ whole genome shotgun (WGS) entry which is preliminary data.</text>
</comment>
<feature type="compositionally biased region" description="Polar residues" evidence="1">
    <location>
        <begin position="256"/>
        <end position="279"/>
    </location>
</feature>
<feature type="compositionally biased region" description="Polar residues" evidence="1">
    <location>
        <begin position="438"/>
        <end position="455"/>
    </location>
</feature>
<proteinExistence type="predicted"/>
<feature type="region of interest" description="Disordered" evidence="1">
    <location>
        <begin position="65"/>
        <end position="483"/>
    </location>
</feature>
<feature type="compositionally biased region" description="Polar residues" evidence="1">
    <location>
        <begin position="392"/>
        <end position="408"/>
    </location>
</feature>
<feature type="compositionally biased region" description="Polar residues" evidence="1">
    <location>
        <begin position="592"/>
        <end position="606"/>
    </location>
</feature>
<keyword evidence="3" id="KW-1185">Reference proteome</keyword>
<feature type="compositionally biased region" description="Low complexity" evidence="1">
    <location>
        <begin position="346"/>
        <end position="355"/>
    </location>
</feature>
<reference evidence="2" key="2">
    <citation type="journal article" date="2023" name="IMA Fungus">
        <title>Comparative genomic study of the Penicillium genus elucidates a diverse pangenome and 15 lateral gene transfer events.</title>
        <authorList>
            <person name="Petersen C."/>
            <person name="Sorensen T."/>
            <person name="Nielsen M.R."/>
            <person name="Sondergaard T.E."/>
            <person name="Sorensen J.L."/>
            <person name="Fitzpatrick D.A."/>
            <person name="Frisvad J.C."/>
            <person name="Nielsen K.L."/>
        </authorList>
    </citation>
    <scope>NUCLEOTIDE SEQUENCE</scope>
    <source>
        <strain evidence="2">IBT 19713</strain>
    </source>
</reference>
<feature type="compositionally biased region" description="Acidic residues" evidence="1">
    <location>
        <begin position="21"/>
        <end position="36"/>
    </location>
</feature>
<evidence type="ECO:0000313" key="3">
    <source>
        <dbReference type="Proteomes" id="UP001150941"/>
    </source>
</evidence>
<dbReference type="EMBL" id="JAPQKS010000003">
    <property type="protein sequence ID" value="KAJ5239151.1"/>
    <property type="molecule type" value="Genomic_DNA"/>
</dbReference>
<feature type="compositionally biased region" description="Polar residues" evidence="1">
    <location>
        <begin position="548"/>
        <end position="564"/>
    </location>
</feature>
<feature type="compositionally biased region" description="Polar residues" evidence="1">
    <location>
        <begin position="121"/>
        <end position="131"/>
    </location>
</feature>
<evidence type="ECO:0000256" key="1">
    <source>
        <dbReference type="SAM" id="MobiDB-lite"/>
    </source>
</evidence>
<name>A0A9W9TRX4_9EURO</name>
<organism evidence="2 3">
    <name type="scientific">Penicillium chermesinum</name>
    <dbReference type="NCBI Taxonomy" id="63820"/>
    <lineage>
        <taxon>Eukaryota</taxon>
        <taxon>Fungi</taxon>
        <taxon>Dikarya</taxon>
        <taxon>Ascomycota</taxon>
        <taxon>Pezizomycotina</taxon>
        <taxon>Eurotiomycetes</taxon>
        <taxon>Eurotiomycetidae</taxon>
        <taxon>Eurotiales</taxon>
        <taxon>Aspergillaceae</taxon>
        <taxon>Penicillium</taxon>
    </lineage>
</organism>
<dbReference type="Proteomes" id="UP001150941">
    <property type="component" value="Unassembled WGS sequence"/>
</dbReference>
<evidence type="ECO:0000313" key="2">
    <source>
        <dbReference type="EMBL" id="KAJ5239151.1"/>
    </source>
</evidence>
<dbReference type="RefSeq" id="XP_058332070.1">
    <property type="nucleotide sequence ID" value="XM_058473067.1"/>
</dbReference>
<reference evidence="2" key="1">
    <citation type="submission" date="2022-11" db="EMBL/GenBank/DDBJ databases">
        <authorList>
            <person name="Petersen C."/>
        </authorList>
    </citation>
    <scope>NUCLEOTIDE SEQUENCE</scope>
    <source>
        <strain evidence="2">IBT 19713</strain>
    </source>
</reference>
<sequence length="672" mass="73209">MPRRAVSPVALETCSPSPSEIDPESDLLGSDEELNDEERAAKRQRIEKLARAHLQGRPLFILSASLKGPFGDGWSNPWKKNRRKNQEVNPGRTERNTNRRRVSASPEPVVQETDPQPLRFSRNSVSGSRSPAKQAPGPGTKLSTKPLVPDSASPTPNGARKTKPPSARPARTSEKSRPASTSKFFANTSNDQLPDIDEHTFAKIEPTDWLKRDGRRSNFHSTGGLPSSPTPKGSRKAAVLDRGSHSAKSTVKEENALSNPQNHAPSVNTPSSPSKRSALTTSSFNVVSSTSQLPRFEYRKHRRHVSSPGVKPASHRRNSRAEDCNRPLSRSISQAQETGDGDGFDAGDIGAVDAGSEMADVPPERNENQPPPKDPNLQLSKSLRFATDTEGAVSTCTGPPPSTEQNTYPELPSAQEVPGPLGVSDRAISLHSTVVPKDTNTYQKTSPDTQLSTQAALMHAQRSFQDDLSSPPDQHGMTPLGRKEIAELGNDSLLARETPLFRPNTSERLVPRSFREIEKDKFQAMSTQHMIDATSPFTFSTEKKQKSSQRISPSKNPSKPQATKSPRKIMLEKSTSPVPEPTPSPDDGYKIAQSNKPSQRPHTLSTRQEHVHTYRSATQTTSLPFALSGSTPATAQDGQGIQGADSFDLSQALVEAGMYLQESIDFPKEAPR</sequence>
<protein>
    <submittedName>
        <fullName evidence="2">Uncharacterized protein</fullName>
    </submittedName>
</protein>
<feature type="compositionally biased region" description="Polar residues" evidence="1">
    <location>
        <begin position="219"/>
        <end position="231"/>
    </location>
</feature>
<gene>
    <name evidence="2" type="ORF">N7468_003770</name>
</gene>
<feature type="compositionally biased region" description="Polar residues" evidence="1">
    <location>
        <begin position="328"/>
        <end position="337"/>
    </location>
</feature>
<feature type="compositionally biased region" description="Polar residues" evidence="1">
    <location>
        <begin position="525"/>
        <end position="540"/>
    </location>
</feature>
<dbReference type="OrthoDB" id="5419922at2759"/>
<feature type="compositionally biased region" description="Basic and acidic residues" evidence="1">
    <location>
        <begin position="238"/>
        <end position="255"/>
    </location>
</feature>
<feature type="region of interest" description="Disordered" evidence="1">
    <location>
        <begin position="1"/>
        <end position="41"/>
    </location>
</feature>
<accession>A0A9W9TRX4</accession>
<feature type="compositionally biased region" description="Low complexity" evidence="1">
    <location>
        <begin position="280"/>
        <end position="291"/>
    </location>
</feature>
<dbReference type="AlphaFoldDB" id="A0A9W9TRX4"/>